<dbReference type="Gene3D" id="2.40.10.10">
    <property type="entry name" value="Trypsin-like serine proteases"/>
    <property type="match status" value="2"/>
</dbReference>
<evidence type="ECO:0000259" key="3">
    <source>
        <dbReference type="PROSITE" id="PS50240"/>
    </source>
</evidence>
<dbReference type="InterPro" id="IPR001314">
    <property type="entry name" value="Peptidase_S1A"/>
</dbReference>
<dbReference type="GO" id="GO:0004252">
    <property type="term" value="F:serine-type endopeptidase activity"/>
    <property type="evidence" value="ECO:0007669"/>
    <property type="project" value="InterPro"/>
</dbReference>
<keyword evidence="1" id="KW-1015">Disulfide bond</keyword>
<proteinExistence type="predicted"/>
<sequence>MTLVPTCTLTFLLALSGYLGADVCTYDVLPSASLPEYEKSYSDFIHKPFQKSRHFVKQSKLASKFNSSVCGIMDVSLSGSILGKDVKLAPIKSFPWHVTLFTGRLDLCSGVLILNLWVLTIARCSPPAQRIYMGIWGVNSFNNYEEDIIISKRFEHEDYNPLTKENDIALVRLQKPVTFDAYSRPICFPDVNLDLSASSECYISSFGAVDTNKSRLSEFLRYSKVKIIPNEICSYAWKTRGIVIDRRSICTDFDAGNLCFGDSGIPLVCKMKGRYYLAVISNGYEEGCTLTYYPTTFTRVFEYSDWIYWVIEKNPNMLPAILRADVCTYDVLPSASLYEYEKNYSNYIHKPFQKSRHFVKQSKLASKFNSSVCGIMDVSLSSSILGKDVKIAPIKSFPWHVNLKLFSCSGVLILNYWVLTIARCSLHAQRIYMGIWGVNSLNSFEKDITINKRFQHEDYNPLTKENDIALIRLQKPVKFDAYSRSICFPDINIDFNAATNCYISSFGTIDSNINRSSDFLRYSKVNIIPNEICSYAWKTRGIVIDRRSICTDFGAGNLCFGDSGIPLVCKVKGRYYLAGISNGYEEGCTLTYYPTTFTRVFEYSDWIYWVIEKNPN</sequence>
<gene>
    <name evidence="5" type="primary">LOC106069661</name>
</gene>
<dbReference type="RefSeq" id="XP_055868003.1">
    <property type="nucleotide sequence ID" value="XM_056012028.1"/>
</dbReference>
<dbReference type="InterPro" id="IPR001254">
    <property type="entry name" value="Trypsin_dom"/>
</dbReference>
<feature type="chain" id="PRO_5040994244" evidence="2">
    <location>
        <begin position="22"/>
        <end position="616"/>
    </location>
</feature>
<feature type="domain" description="Peptidase S1" evidence="3">
    <location>
        <begin position="384"/>
        <end position="612"/>
    </location>
</feature>
<dbReference type="PROSITE" id="PS50240">
    <property type="entry name" value="TRYPSIN_DOM"/>
    <property type="match status" value="2"/>
</dbReference>
<dbReference type="PRINTS" id="PR00722">
    <property type="entry name" value="CHYMOTRYPSIN"/>
</dbReference>
<dbReference type="SUPFAM" id="SSF50494">
    <property type="entry name" value="Trypsin-like serine proteases"/>
    <property type="match status" value="2"/>
</dbReference>
<evidence type="ECO:0000256" key="2">
    <source>
        <dbReference type="SAM" id="SignalP"/>
    </source>
</evidence>
<dbReference type="GeneID" id="106069661"/>
<protein>
    <submittedName>
        <fullName evidence="5">Uncharacterized protein LOC106069661</fullName>
    </submittedName>
</protein>
<evidence type="ECO:0000313" key="5">
    <source>
        <dbReference type="RefSeq" id="XP_055868003.1"/>
    </source>
</evidence>
<evidence type="ECO:0000313" key="4">
    <source>
        <dbReference type="Proteomes" id="UP001165740"/>
    </source>
</evidence>
<dbReference type="Proteomes" id="UP001165740">
    <property type="component" value="Chromosome 15"/>
</dbReference>
<feature type="signal peptide" evidence="2">
    <location>
        <begin position="1"/>
        <end position="21"/>
    </location>
</feature>
<evidence type="ECO:0000256" key="1">
    <source>
        <dbReference type="ARBA" id="ARBA00023157"/>
    </source>
</evidence>
<dbReference type="InterPro" id="IPR043504">
    <property type="entry name" value="Peptidase_S1_PA_chymotrypsin"/>
</dbReference>
<dbReference type="AlphaFoldDB" id="A0A9W2YZ68"/>
<keyword evidence="4" id="KW-1185">Reference proteome</keyword>
<dbReference type="CDD" id="cd00190">
    <property type="entry name" value="Tryp_SPc"/>
    <property type="match status" value="2"/>
</dbReference>
<keyword evidence="2" id="KW-0732">Signal</keyword>
<dbReference type="SMART" id="SM00020">
    <property type="entry name" value="Tryp_SPc"/>
    <property type="match status" value="2"/>
</dbReference>
<accession>A0A9W2YZ68</accession>
<dbReference type="PANTHER" id="PTHR24252">
    <property type="entry name" value="ACROSIN-RELATED"/>
    <property type="match status" value="1"/>
</dbReference>
<dbReference type="OrthoDB" id="6123569at2759"/>
<dbReference type="OMA" id="IDRRSIC"/>
<feature type="domain" description="Peptidase S1" evidence="3">
    <location>
        <begin position="81"/>
        <end position="312"/>
    </location>
</feature>
<name>A0A9W2YZ68_BIOGL</name>
<reference evidence="5" key="1">
    <citation type="submission" date="2025-08" db="UniProtKB">
        <authorList>
            <consortium name="RefSeq"/>
        </authorList>
    </citation>
    <scope>IDENTIFICATION</scope>
</reference>
<dbReference type="InterPro" id="IPR009003">
    <property type="entry name" value="Peptidase_S1_PA"/>
</dbReference>
<dbReference type="Pfam" id="PF00089">
    <property type="entry name" value="Trypsin"/>
    <property type="match status" value="2"/>
</dbReference>
<dbReference type="GO" id="GO:0006508">
    <property type="term" value="P:proteolysis"/>
    <property type="evidence" value="ECO:0007669"/>
    <property type="project" value="InterPro"/>
</dbReference>
<organism evidence="4 5">
    <name type="scientific">Biomphalaria glabrata</name>
    <name type="common">Bloodfluke planorb</name>
    <name type="synonym">Freshwater snail</name>
    <dbReference type="NCBI Taxonomy" id="6526"/>
    <lineage>
        <taxon>Eukaryota</taxon>
        <taxon>Metazoa</taxon>
        <taxon>Spiralia</taxon>
        <taxon>Lophotrochozoa</taxon>
        <taxon>Mollusca</taxon>
        <taxon>Gastropoda</taxon>
        <taxon>Heterobranchia</taxon>
        <taxon>Euthyneura</taxon>
        <taxon>Panpulmonata</taxon>
        <taxon>Hygrophila</taxon>
        <taxon>Lymnaeoidea</taxon>
        <taxon>Planorbidae</taxon>
        <taxon>Biomphalaria</taxon>
    </lineage>
</organism>
<dbReference type="PANTHER" id="PTHR24252:SF7">
    <property type="entry name" value="HYALIN"/>
    <property type="match status" value="1"/>
</dbReference>